<dbReference type="InterPro" id="IPR025983">
    <property type="entry name" value="Cys_rich_CPCC"/>
</dbReference>
<dbReference type="OrthoDB" id="1456570at2"/>
<protein>
    <recommendedName>
        <fullName evidence="1">Cysteine-rich CPCC domain-containing protein</fullName>
    </recommendedName>
</protein>
<accession>A0A3S9SLE9</accession>
<gene>
    <name evidence="2" type="ORF">ELB75_10160</name>
</gene>
<sequence>MLIDREQARRLLAEYEMSQLSSEQKPSLVVDYWCSFEDFSIGHELKSFLANHEAENLSEYTDFFRPIVLIGLADQYQIFNNKYLAAELKRHTQNEFQVTGNEKQALSSCSCCSFYSLSPPVDYAVCPICQWENDGTSGEQYSAINRSTLSRYRENFLENHSKSALQAKYIF</sequence>
<dbReference type="Proteomes" id="UP000282435">
    <property type="component" value="Chromosome"/>
</dbReference>
<evidence type="ECO:0000259" key="1">
    <source>
        <dbReference type="Pfam" id="PF14206"/>
    </source>
</evidence>
<name>A0A3S9SLE9_EIKCO</name>
<dbReference type="AlphaFoldDB" id="A0A3S9SLE9"/>
<evidence type="ECO:0000313" key="2">
    <source>
        <dbReference type="EMBL" id="AZR60340.1"/>
    </source>
</evidence>
<dbReference type="EMBL" id="CP034670">
    <property type="protein sequence ID" value="AZR60340.1"/>
    <property type="molecule type" value="Genomic_DNA"/>
</dbReference>
<reference evidence="2 3" key="1">
    <citation type="submission" date="2018-12" db="EMBL/GenBank/DDBJ databases">
        <title>Genome sequencing of Eikenella corrodens KCOM 3110 (= JS217).</title>
        <authorList>
            <person name="Koo J.-K."/>
            <person name="Park S.-N."/>
            <person name="Lim Y.K."/>
        </authorList>
    </citation>
    <scope>NUCLEOTIDE SEQUENCE [LARGE SCALE GENOMIC DNA]</scope>
    <source>
        <strain evidence="2 3">KCOM 3110</strain>
    </source>
</reference>
<dbReference type="Pfam" id="PF14206">
    <property type="entry name" value="Cys_rich_CPCC"/>
    <property type="match status" value="1"/>
</dbReference>
<evidence type="ECO:0000313" key="3">
    <source>
        <dbReference type="Proteomes" id="UP000282435"/>
    </source>
</evidence>
<organism evidence="2 3">
    <name type="scientific">Eikenella corrodens</name>
    <dbReference type="NCBI Taxonomy" id="539"/>
    <lineage>
        <taxon>Bacteria</taxon>
        <taxon>Pseudomonadati</taxon>
        <taxon>Pseudomonadota</taxon>
        <taxon>Betaproteobacteria</taxon>
        <taxon>Neisseriales</taxon>
        <taxon>Neisseriaceae</taxon>
        <taxon>Eikenella</taxon>
    </lineage>
</organism>
<proteinExistence type="predicted"/>
<feature type="domain" description="Cysteine-rich CPCC" evidence="1">
    <location>
        <begin position="108"/>
        <end position="157"/>
    </location>
</feature>